<accession>A0A1V1NST4</accession>
<dbReference type="AlphaFoldDB" id="A0A1V1NST4"/>
<sequence>MVNWIKRNELIAQKIGIDIANLNEKHLYVALGDLDNLQKKIEHKWGIYHKKKLKSIYLYDITSFYFEGTENELSKKDMIETKRRGIKILLRQG</sequence>
<gene>
    <name evidence="1" type="ORF">OMM_13902</name>
</gene>
<evidence type="ECO:0000313" key="2">
    <source>
        <dbReference type="Proteomes" id="UP000189670"/>
    </source>
</evidence>
<proteinExistence type="predicted"/>
<comment type="caution">
    <text evidence="1">The sequence shown here is derived from an EMBL/GenBank/DDBJ whole genome shotgun (WGS) entry which is preliminary data.</text>
</comment>
<protein>
    <submittedName>
        <fullName evidence="1">Uncharacterized protein</fullName>
    </submittedName>
</protein>
<dbReference type="Proteomes" id="UP000189670">
    <property type="component" value="Unassembled WGS sequence"/>
</dbReference>
<name>A0A1V1NST4_9BACT</name>
<evidence type="ECO:0000313" key="1">
    <source>
        <dbReference type="EMBL" id="ETR65662.1"/>
    </source>
</evidence>
<dbReference type="EMBL" id="ATBP01002609">
    <property type="protein sequence ID" value="ETR65662.1"/>
    <property type="molecule type" value="Genomic_DNA"/>
</dbReference>
<reference evidence="2" key="1">
    <citation type="submission" date="2012-11" db="EMBL/GenBank/DDBJ databases">
        <authorList>
            <person name="Lucero-Rivera Y.E."/>
            <person name="Tovar-Ramirez D."/>
        </authorList>
    </citation>
    <scope>NUCLEOTIDE SEQUENCE [LARGE SCALE GENOMIC DNA]</scope>
    <source>
        <strain evidence="2">Araruama</strain>
    </source>
</reference>
<organism evidence="1 2">
    <name type="scientific">Candidatus Magnetoglobus multicellularis str. Araruama</name>
    <dbReference type="NCBI Taxonomy" id="890399"/>
    <lineage>
        <taxon>Bacteria</taxon>
        <taxon>Pseudomonadati</taxon>
        <taxon>Thermodesulfobacteriota</taxon>
        <taxon>Desulfobacteria</taxon>
        <taxon>Desulfobacterales</taxon>
        <taxon>Desulfobacteraceae</taxon>
        <taxon>Candidatus Magnetoglobus</taxon>
    </lineage>
</organism>